<dbReference type="Proteomes" id="UP000652354">
    <property type="component" value="Unassembled WGS sequence"/>
</dbReference>
<reference evidence="4" key="1">
    <citation type="submission" date="2021-01" db="EMBL/GenBank/DDBJ databases">
        <title>Whole genome shotgun sequence of Demequina activiva NBRC 110675.</title>
        <authorList>
            <person name="Komaki H."/>
            <person name="Tamura T."/>
        </authorList>
    </citation>
    <scope>NUCLEOTIDE SEQUENCE</scope>
    <source>
        <strain evidence="4">NBRC 110675</strain>
    </source>
</reference>
<keyword evidence="1" id="KW-0808">Transferase</keyword>
<evidence type="ECO:0000313" key="5">
    <source>
        <dbReference type="Proteomes" id="UP000652354"/>
    </source>
</evidence>
<dbReference type="SMART" id="SM00563">
    <property type="entry name" value="PlsC"/>
    <property type="match status" value="1"/>
</dbReference>
<proteinExistence type="predicted"/>
<dbReference type="RefSeq" id="WP_203656321.1">
    <property type="nucleotide sequence ID" value="NZ_BONR01000004.1"/>
</dbReference>
<dbReference type="EMBL" id="BONR01000004">
    <property type="protein sequence ID" value="GIG55128.1"/>
    <property type="molecule type" value="Genomic_DNA"/>
</dbReference>
<dbReference type="PANTHER" id="PTHR10434">
    <property type="entry name" value="1-ACYL-SN-GLYCEROL-3-PHOSPHATE ACYLTRANSFERASE"/>
    <property type="match status" value="1"/>
</dbReference>
<dbReference type="Pfam" id="PF01553">
    <property type="entry name" value="Acyltransferase"/>
    <property type="match status" value="1"/>
</dbReference>
<dbReference type="GO" id="GO:0005886">
    <property type="term" value="C:plasma membrane"/>
    <property type="evidence" value="ECO:0007669"/>
    <property type="project" value="TreeGrafter"/>
</dbReference>
<evidence type="ECO:0000259" key="3">
    <source>
        <dbReference type="SMART" id="SM00563"/>
    </source>
</evidence>
<gene>
    <name evidence="4" type="ORF">Dac01nite_18800</name>
</gene>
<evidence type="ECO:0000313" key="4">
    <source>
        <dbReference type="EMBL" id="GIG55128.1"/>
    </source>
</evidence>
<dbReference type="GO" id="GO:0003841">
    <property type="term" value="F:1-acylglycerol-3-phosphate O-acyltransferase activity"/>
    <property type="evidence" value="ECO:0007669"/>
    <property type="project" value="TreeGrafter"/>
</dbReference>
<dbReference type="GO" id="GO:0006654">
    <property type="term" value="P:phosphatidic acid biosynthetic process"/>
    <property type="evidence" value="ECO:0007669"/>
    <property type="project" value="TreeGrafter"/>
</dbReference>
<feature type="domain" description="Phospholipid/glycerol acyltransferase" evidence="3">
    <location>
        <begin position="40"/>
        <end position="158"/>
    </location>
</feature>
<dbReference type="SUPFAM" id="SSF69593">
    <property type="entry name" value="Glycerol-3-phosphate (1)-acyltransferase"/>
    <property type="match status" value="1"/>
</dbReference>
<name>A0A919Q6I4_9MICO</name>
<accession>A0A919Q6I4</accession>
<dbReference type="InterPro" id="IPR002123">
    <property type="entry name" value="Plipid/glycerol_acylTrfase"/>
</dbReference>
<dbReference type="CDD" id="cd07989">
    <property type="entry name" value="LPLAT_AGPAT-like"/>
    <property type="match status" value="1"/>
</dbReference>
<keyword evidence="5" id="KW-1185">Reference proteome</keyword>
<comment type="caution">
    <text evidence="4">The sequence shown here is derived from an EMBL/GenBank/DDBJ whole genome shotgun (WGS) entry which is preliminary data.</text>
</comment>
<evidence type="ECO:0000256" key="1">
    <source>
        <dbReference type="ARBA" id="ARBA00022679"/>
    </source>
</evidence>
<dbReference type="AlphaFoldDB" id="A0A919Q6I4"/>
<dbReference type="PANTHER" id="PTHR10434:SF55">
    <property type="entry name" value="POSSIBLE ACYLTRANSFERASE"/>
    <property type="match status" value="1"/>
</dbReference>
<keyword evidence="2 4" id="KW-0012">Acyltransferase</keyword>
<evidence type="ECO:0000256" key="2">
    <source>
        <dbReference type="ARBA" id="ARBA00023315"/>
    </source>
</evidence>
<sequence length="237" mass="25912">MAPRIPGGFRAAAVLVKPPLLAVTRRVWSGAEHLPTDRGFIAVSNHASYADPFTFAHFLYDHGFAPHFLAKASLFDIPVAGRALQGLDQVPVHRGSARARDAVDAAVTLLRRGDSIAVFPEGTLTRDPELWPMVARTGAARMALENDVPVIPVAQWGAHELLPPYSKKVNLFPRKTVTVMAGPPVDLEEFRGRDLDIQVLRSATDRIMATLTSMLEEIRGEKAPAKPWDSRREGGGR</sequence>
<organism evidence="4 5">
    <name type="scientific">Demequina activiva</name>
    <dbReference type="NCBI Taxonomy" id="1582364"/>
    <lineage>
        <taxon>Bacteria</taxon>
        <taxon>Bacillati</taxon>
        <taxon>Actinomycetota</taxon>
        <taxon>Actinomycetes</taxon>
        <taxon>Micrococcales</taxon>
        <taxon>Demequinaceae</taxon>
        <taxon>Demequina</taxon>
    </lineage>
</organism>
<protein>
    <submittedName>
        <fullName evidence="4">1-acyl-sn-glycerol-3-phosphate acyltransferase</fullName>
    </submittedName>
</protein>